<geneLocation type="plasmid" evidence="1">
    <name>pZZM405</name>
</geneLocation>
<dbReference type="GeneID" id="79905372"/>
<dbReference type="EMBL" id="CP001885">
    <property type="protein sequence ID" value="ADC33915.1"/>
    <property type="molecule type" value="Genomic_DNA"/>
</dbReference>
<proteinExistence type="predicted"/>
<dbReference type="InterPro" id="IPR017601">
    <property type="entry name" value="DGQHR-contain_dom"/>
</dbReference>
<accession>A0A806CE22</accession>
<dbReference type="NCBIfam" id="TIGR03187">
    <property type="entry name" value="DGQHR"/>
    <property type="match status" value="1"/>
</dbReference>
<sequence length="496" mass="57998">MTKEGKKIIPALRFQQWLDIWNAYEYKEEEQRKKPDKYLYMFSMNAAELRKFCDVYKRDRQGSSSEGIQRTRDKLRTNRIYRYIKYGYPYGDLNSVQMEENESLRKPGWLPTAIVINILQNGDKRKNKIISSEHLVKIEEDKNNFYKLELPHNSDFSNSVAPFEVIDGQHRLWSFDTNDDDEVIPENFELPVIAFHGLDIAWQAYLFWSINVSPKRINPSHAFDLYPLLRTQDWLERVDELKVYREARAQELTEILYSQKGSPWKERINMLGERSAGSVSQAGWVRSLLATFFSTGKGNSQKGLFQSNLDDNTPLEWSRSQQAAFIIQIWDDIKKEIENNKEEEWINKYKDSGKDPFSDKTSWLNQDQGVRAVLMVTNNLFYKNSSEWNLDNWFIGQDASNNTSEENVNYALKNLNEQSFRNYLKSLAQGIINFDWRSLKGPGVDEKSEEFKAEKRSYRGSGGYIALGHKILKMIADDQNSNLRSYASKLLNETMA</sequence>
<protein>
    <submittedName>
        <fullName evidence="1">DGQHR domain protein</fullName>
    </submittedName>
</protein>
<organism evidence="1">
    <name type="scientific">Zymomonas mobilis subsp. mobilis (strain ATCC 31821 / ZM4 / CP4)</name>
    <dbReference type="NCBI Taxonomy" id="264203"/>
    <lineage>
        <taxon>Bacteria</taxon>
        <taxon>Pseudomonadati</taxon>
        <taxon>Pseudomonadota</taxon>
        <taxon>Alphaproteobacteria</taxon>
        <taxon>Sphingomonadales</taxon>
        <taxon>Zymomonadaceae</taxon>
        <taxon>Zymomonas</taxon>
    </lineage>
</organism>
<evidence type="ECO:0000313" key="1">
    <source>
        <dbReference type="EMBL" id="ADC33915.1"/>
    </source>
</evidence>
<dbReference type="CDD" id="cd16413">
    <property type="entry name" value="DGQHR_domain"/>
    <property type="match status" value="1"/>
</dbReference>
<reference evidence="1" key="1">
    <citation type="submission" date="2010-01" db="EMBL/GenBank/DDBJ databases">
        <title>Complete sequence of plasmid5 of Zymomonas mobilis subsp. mobilis ZM4.</title>
        <authorList>
            <consortium name="US DOE Joint Genome Institute"/>
            <person name="Lucas S."/>
            <person name="Copeland A."/>
            <person name="Lapidus A."/>
            <person name="Glavina del Rio T."/>
            <person name="Tice H."/>
            <person name="Bruce D."/>
            <person name="Goodwin L."/>
            <person name="Pitluck S."/>
            <person name="Balakireva M."/>
            <person name="Brettin T."/>
            <person name="Detter J.C."/>
            <person name="Han C."/>
            <person name="Larimer F."/>
            <person name="Land M."/>
            <person name="Hauser L."/>
            <person name="Kyrpides N."/>
            <person name="Mikhailova N."/>
            <person name="Pappas K."/>
        </authorList>
    </citation>
    <scope>NUCLEOTIDE SEQUENCE [LARGE SCALE GENOMIC DNA]</scope>
    <source>
        <strain evidence="1">ZM4</strain>
        <plasmid evidence="1">pZZM405</plasmid>
    </source>
</reference>
<dbReference type="RefSeq" id="WP_012954783.1">
    <property type="nucleotide sequence ID" value="NC_013788.1"/>
</dbReference>
<name>A0A806CE22_ZYMMO</name>
<gene>
    <name evidence="1" type="ORF">ZZM4_0150</name>
</gene>
<keyword evidence="1" id="KW-0614">Plasmid</keyword>
<dbReference type="AlphaFoldDB" id="A0A806CE22"/>